<dbReference type="AlphaFoldDB" id="X6LQP8"/>
<evidence type="ECO:0000313" key="2">
    <source>
        <dbReference type="EMBL" id="ETO03457.1"/>
    </source>
</evidence>
<keyword evidence="1" id="KW-1133">Transmembrane helix</keyword>
<reference evidence="2 3" key="1">
    <citation type="journal article" date="2013" name="Curr. Biol.">
        <title>The Genome of the Foraminiferan Reticulomyxa filosa.</title>
        <authorList>
            <person name="Glockner G."/>
            <person name="Hulsmann N."/>
            <person name="Schleicher M."/>
            <person name="Noegel A.A."/>
            <person name="Eichinger L."/>
            <person name="Gallinger C."/>
            <person name="Pawlowski J."/>
            <person name="Sierra R."/>
            <person name="Euteneuer U."/>
            <person name="Pillet L."/>
            <person name="Moustafa A."/>
            <person name="Platzer M."/>
            <person name="Groth M."/>
            <person name="Szafranski K."/>
            <person name="Schliwa M."/>
        </authorList>
    </citation>
    <scope>NUCLEOTIDE SEQUENCE [LARGE SCALE GENOMIC DNA]</scope>
</reference>
<protein>
    <submittedName>
        <fullName evidence="2">Uncharacterized protein</fullName>
    </submittedName>
</protein>
<name>X6LQP8_RETFI</name>
<evidence type="ECO:0000313" key="3">
    <source>
        <dbReference type="Proteomes" id="UP000023152"/>
    </source>
</evidence>
<gene>
    <name evidence="2" type="ORF">RFI_33950</name>
</gene>
<accession>X6LQP8</accession>
<keyword evidence="1" id="KW-0472">Membrane</keyword>
<feature type="non-terminal residue" evidence="2">
    <location>
        <position position="1"/>
    </location>
</feature>
<comment type="caution">
    <text evidence="2">The sequence shown here is derived from an EMBL/GenBank/DDBJ whole genome shotgun (WGS) entry which is preliminary data.</text>
</comment>
<sequence>NKEKKKLKLKFYFIYVEAMPPNTLLPARADNKKLNNFFCLVDFKICAVKKCGYGNGVASTNFKTIAQIVKTWSAKNSIHKHIPKLQMLVILIIRSSLLSMFRRCFGILKIDFKVNCIFVNMFSFETMVCVMILQYKSHSLFIYRQNRSSCNIFKKSEQKYIHMLFKEIFYQMKVINSLDHLNDVPEALNIYIIGNRLYLNYLHLS</sequence>
<evidence type="ECO:0000256" key="1">
    <source>
        <dbReference type="SAM" id="Phobius"/>
    </source>
</evidence>
<organism evidence="2 3">
    <name type="scientific">Reticulomyxa filosa</name>
    <dbReference type="NCBI Taxonomy" id="46433"/>
    <lineage>
        <taxon>Eukaryota</taxon>
        <taxon>Sar</taxon>
        <taxon>Rhizaria</taxon>
        <taxon>Retaria</taxon>
        <taxon>Foraminifera</taxon>
        <taxon>Monothalamids</taxon>
        <taxon>Reticulomyxidae</taxon>
        <taxon>Reticulomyxa</taxon>
    </lineage>
</organism>
<dbReference type="Proteomes" id="UP000023152">
    <property type="component" value="Unassembled WGS sequence"/>
</dbReference>
<keyword evidence="3" id="KW-1185">Reference proteome</keyword>
<keyword evidence="1" id="KW-0812">Transmembrane</keyword>
<dbReference type="EMBL" id="ASPP01033250">
    <property type="protein sequence ID" value="ETO03457.1"/>
    <property type="molecule type" value="Genomic_DNA"/>
</dbReference>
<feature type="transmembrane region" description="Helical" evidence="1">
    <location>
        <begin position="117"/>
        <end position="135"/>
    </location>
</feature>
<proteinExistence type="predicted"/>